<evidence type="ECO:0000313" key="2">
    <source>
        <dbReference type="Proteomes" id="UP000663629"/>
    </source>
</evidence>
<organism evidence="1 2">
    <name type="scientific">Paracoccus methylovorus</name>
    <dbReference type="NCBI Taxonomy" id="2812658"/>
    <lineage>
        <taxon>Bacteria</taxon>
        <taxon>Pseudomonadati</taxon>
        <taxon>Pseudomonadota</taxon>
        <taxon>Alphaproteobacteria</taxon>
        <taxon>Rhodobacterales</taxon>
        <taxon>Paracoccaceae</taxon>
        <taxon>Paracoccus</taxon>
    </lineage>
</organism>
<name>A0ABX7JMB6_9RHOB</name>
<keyword evidence="2" id="KW-1185">Reference proteome</keyword>
<sequence>MLYPTAGARLYIADAPARGAGGVLPVAGWVEIGETEALGLLGVQWGVASTDLATEEYDGPDGYLVEYSVKTALRQSPMQIVLGNDPSDPGQVLLWTAARSTNHYPFRLVLPDGVSSRAWFGLVTALVEVFDSANSVMKLQADVLPATPIIRNDGA</sequence>
<dbReference type="Proteomes" id="UP000663629">
    <property type="component" value="Chromosome 2"/>
</dbReference>
<accession>A0ABX7JMB6</accession>
<reference evidence="1 2" key="1">
    <citation type="submission" date="2021-02" db="EMBL/GenBank/DDBJ databases">
        <title>Paracoccus methylovroum sp.nov., a new methanol and methylamine utilizing methylotrophic denitrifer.</title>
        <authorList>
            <person name="Timsy T."/>
            <person name="Behrendt U."/>
            <person name="Ulrich A."/>
            <person name="Spanner T."/>
            <person name="Foesel B.U."/>
            <person name="Horn M.A."/>
            <person name="Kolb S."/>
        </authorList>
    </citation>
    <scope>NUCLEOTIDE SEQUENCE [LARGE SCALE GENOMIC DNA]</scope>
    <source>
        <strain evidence="1 2">H4-D09</strain>
    </source>
</reference>
<proteinExistence type="predicted"/>
<dbReference type="Gene3D" id="4.10.410.40">
    <property type="match status" value="1"/>
</dbReference>
<dbReference type="EMBL" id="CP070371">
    <property type="protein sequence ID" value="QRZ15397.1"/>
    <property type="molecule type" value="Genomic_DNA"/>
</dbReference>
<evidence type="ECO:0008006" key="3">
    <source>
        <dbReference type="Google" id="ProtNLM"/>
    </source>
</evidence>
<gene>
    <name evidence="1" type="ORF">JWJ88_13660</name>
</gene>
<evidence type="ECO:0000313" key="1">
    <source>
        <dbReference type="EMBL" id="QRZ15397.1"/>
    </source>
</evidence>
<protein>
    <recommendedName>
        <fullName evidence="3">Phage tail protein</fullName>
    </recommendedName>
</protein>
<dbReference type="RefSeq" id="WP_205296343.1">
    <property type="nucleotide sequence ID" value="NZ_CP070371.1"/>
</dbReference>